<evidence type="ECO:0000313" key="1">
    <source>
        <dbReference type="EMBL" id="ABD82900.1"/>
    </source>
</evidence>
<dbReference type="AlphaFoldDB" id="Q21EH9"/>
<sequence length="198" mass="22558">MRTDHEVIAKWIKPDSHVLDLGCGDGSLLRTLQDEKNVHGYGLEISAENILRCVENGINVVEQNVDDGLSNFEDQSFDTVIMSQAIQTLRNPDKVLLEMLRVGRQAVITFPNFGHWRARYHLLVKGRMPVSDLLPYEWYNTPNIHFCTFKDFEILCHELNLNVLNREVVAGGSQAGKIKYLLPNLLGETALYRVTKHV</sequence>
<dbReference type="RefSeq" id="WP_011470115.1">
    <property type="nucleotide sequence ID" value="NC_007912.1"/>
</dbReference>
<gene>
    <name evidence="1" type="ordered locus">Sde_3645</name>
</gene>
<dbReference type="STRING" id="203122.Sde_3645"/>
<organism evidence="1 2">
    <name type="scientific">Saccharophagus degradans (strain 2-40 / ATCC 43961 / DSM 17024)</name>
    <dbReference type="NCBI Taxonomy" id="203122"/>
    <lineage>
        <taxon>Bacteria</taxon>
        <taxon>Pseudomonadati</taxon>
        <taxon>Pseudomonadota</taxon>
        <taxon>Gammaproteobacteria</taxon>
        <taxon>Cellvibrionales</taxon>
        <taxon>Cellvibrionaceae</taxon>
        <taxon>Saccharophagus</taxon>
    </lineage>
</organism>
<proteinExistence type="predicted"/>
<dbReference type="Proteomes" id="UP000001947">
    <property type="component" value="Chromosome"/>
</dbReference>
<reference evidence="1 2" key="1">
    <citation type="journal article" date="2008" name="PLoS Genet.">
        <title>Complete genome sequence of the complex carbohydrate-degrading marine bacterium, Saccharophagus degradans strain 2-40 T.</title>
        <authorList>
            <person name="Weiner R.M."/>
            <person name="Taylor L.E.II."/>
            <person name="Henrissat B."/>
            <person name="Hauser L."/>
            <person name="Land M."/>
            <person name="Coutinho P.M."/>
            <person name="Rancurel C."/>
            <person name="Saunders E.H."/>
            <person name="Longmire A.G."/>
            <person name="Zhang H."/>
            <person name="Bayer E.A."/>
            <person name="Gilbert H.J."/>
            <person name="Larimer F."/>
            <person name="Zhulin I.B."/>
            <person name="Ekborg N.A."/>
            <person name="Lamed R."/>
            <person name="Richardson P.M."/>
            <person name="Borovok I."/>
            <person name="Hutcheson S."/>
        </authorList>
    </citation>
    <scope>NUCLEOTIDE SEQUENCE [LARGE SCALE GENOMIC DNA]</scope>
    <source>
        <strain evidence="2">2-40 / ATCC 43961 / DSM 17024</strain>
    </source>
</reference>
<dbReference type="KEGG" id="sde:Sde_3645"/>
<dbReference type="SUPFAM" id="SSF53335">
    <property type="entry name" value="S-adenosyl-L-methionine-dependent methyltransferases"/>
    <property type="match status" value="1"/>
</dbReference>
<name>Q21EH9_SACD2</name>
<dbReference type="Pfam" id="PF07021">
    <property type="entry name" value="MetW"/>
    <property type="match status" value="1"/>
</dbReference>
<keyword evidence="2" id="KW-1185">Reference proteome</keyword>
<evidence type="ECO:0000313" key="2">
    <source>
        <dbReference type="Proteomes" id="UP000001947"/>
    </source>
</evidence>
<dbReference type="eggNOG" id="COG2226">
    <property type="taxonomic scope" value="Bacteria"/>
</dbReference>
<accession>Q21EH9</accession>
<dbReference type="GeneID" id="98615254"/>
<dbReference type="HOGENOM" id="CLU_091323_0_0_6"/>
<dbReference type="InterPro" id="IPR010743">
    <property type="entry name" value="Methionine_synth_MetW"/>
</dbReference>
<dbReference type="Gene3D" id="3.40.50.150">
    <property type="entry name" value="Vaccinia Virus protein VP39"/>
    <property type="match status" value="1"/>
</dbReference>
<dbReference type="InterPro" id="IPR029063">
    <property type="entry name" value="SAM-dependent_MTases_sf"/>
</dbReference>
<dbReference type="CDD" id="cd02440">
    <property type="entry name" value="AdoMet_MTases"/>
    <property type="match status" value="1"/>
</dbReference>
<dbReference type="PANTHER" id="PTHR43591">
    <property type="entry name" value="METHYLTRANSFERASE"/>
    <property type="match status" value="1"/>
</dbReference>
<dbReference type="EMBL" id="CP000282">
    <property type="protein sequence ID" value="ABD82900.1"/>
    <property type="molecule type" value="Genomic_DNA"/>
</dbReference>
<protein>
    <submittedName>
        <fullName evidence="1">Methionine biosynthesis MetW</fullName>
    </submittedName>
</protein>
<dbReference type="NCBIfam" id="TIGR02081">
    <property type="entry name" value="metW"/>
    <property type="match status" value="1"/>
</dbReference>
<dbReference type="OrthoDB" id="9792690at2"/>